<keyword evidence="1" id="KW-0472">Membrane</keyword>
<keyword evidence="1" id="KW-0812">Transmembrane</keyword>
<keyword evidence="1" id="KW-1133">Transmembrane helix</keyword>
<evidence type="ECO:0000313" key="6">
    <source>
        <dbReference type="EMBL" id="CAF4009084.1"/>
    </source>
</evidence>
<feature type="domain" description="C2" evidence="2">
    <location>
        <begin position="235"/>
        <end position="309"/>
    </location>
</feature>
<sequence length="505" mass="58572">MIVPMFIEHPDIVFLIIGIIFLTFSIITCLSIYLCTRRTRNKNQSKTAIDKKRLIYSSPTTSITPQIPTKPTNQFVYPLTKLSNNEISMKTVNEISSQLSETPSNYKTFNITKRYQRHLSSDSSYTSSNQRRSYPSFAFETIKSKIQQVQQRSTPSPILTRSLEPINSELVSVANSSDSDEQDDNESLPTPTFEYSLTELFRIELIYKLHYSIDDNQLSFQLIRLVAIQPLIERCFPSLICKIRLYTNNDKRKNKKYFSKKDPINEIFKFDINQYDLEQSYLKIHVLGHHKNDKRIELGHTSLILNQYDSLMIRTGHHYDGGLTASEQHIKSIQIDEDRIDMITQQQVILENEARALICLVYENDRCLLQVGLIKIVGIQSLFKLPIGHSHHRDLIQIKICTIVEGKITGKRKSKAIPIDKNVFTFSTSFHFEYLLLHKTSIRITICYRKTLLGSHNKPISSIEFGSNQVKNQQIFQHWTDTLSSPNRPHVHWHSLQLIDTINHK</sequence>
<organism evidence="4 7">
    <name type="scientific">Adineta steineri</name>
    <dbReference type="NCBI Taxonomy" id="433720"/>
    <lineage>
        <taxon>Eukaryota</taxon>
        <taxon>Metazoa</taxon>
        <taxon>Spiralia</taxon>
        <taxon>Gnathifera</taxon>
        <taxon>Rotifera</taxon>
        <taxon>Eurotatoria</taxon>
        <taxon>Bdelloidea</taxon>
        <taxon>Adinetida</taxon>
        <taxon>Adinetidae</taxon>
        <taxon>Adineta</taxon>
    </lineage>
</organism>
<dbReference type="Proteomes" id="UP000663891">
    <property type="component" value="Unassembled WGS sequence"/>
</dbReference>
<dbReference type="GO" id="GO:0000149">
    <property type="term" value="F:SNARE binding"/>
    <property type="evidence" value="ECO:0007669"/>
    <property type="project" value="TreeGrafter"/>
</dbReference>
<dbReference type="Proteomes" id="UP000663868">
    <property type="component" value="Unassembled WGS sequence"/>
</dbReference>
<dbReference type="InterPro" id="IPR035892">
    <property type="entry name" value="C2_domain_sf"/>
</dbReference>
<feature type="transmembrane region" description="Helical" evidence="1">
    <location>
        <begin position="12"/>
        <end position="36"/>
    </location>
</feature>
<dbReference type="GO" id="GO:0017156">
    <property type="term" value="P:calcium-ion regulated exocytosis"/>
    <property type="evidence" value="ECO:0007669"/>
    <property type="project" value="TreeGrafter"/>
</dbReference>
<dbReference type="SUPFAM" id="SSF49562">
    <property type="entry name" value="C2 domain (Calcium/lipid-binding domain, CaLB)"/>
    <property type="match status" value="1"/>
</dbReference>
<dbReference type="EMBL" id="CAJNON010000004">
    <property type="protein sequence ID" value="CAF0744433.1"/>
    <property type="molecule type" value="Genomic_DNA"/>
</dbReference>
<dbReference type="InterPro" id="IPR000008">
    <property type="entry name" value="C2_dom"/>
</dbReference>
<reference evidence="4" key="1">
    <citation type="submission" date="2021-02" db="EMBL/GenBank/DDBJ databases">
        <authorList>
            <person name="Nowell W R."/>
        </authorList>
    </citation>
    <scope>NUCLEOTIDE SEQUENCE</scope>
</reference>
<proteinExistence type="predicted"/>
<dbReference type="GO" id="GO:0030276">
    <property type="term" value="F:clathrin binding"/>
    <property type="evidence" value="ECO:0007669"/>
    <property type="project" value="TreeGrafter"/>
</dbReference>
<evidence type="ECO:0000259" key="2">
    <source>
        <dbReference type="Pfam" id="PF00168"/>
    </source>
</evidence>
<dbReference type="Pfam" id="PF00168">
    <property type="entry name" value="C2"/>
    <property type="match status" value="1"/>
</dbReference>
<gene>
    <name evidence="3" type="ORF">IZO911_LOCUS841</name>
    <name evidence="6" type="ORF">KXQ929_LOCUS28958</name>
    <name evidence="5" type="ORF">OKA104_LOCUS16937</name>
    <name evidence="4" type="ORF">VCS650_LOCUS857</name>
</gene>
<evidence type="ECO:0000256" key="1">
    <source>
        <dbReference type="SAM" id="Phobius"/>
    </source>
</evidence>
<dbReference type="Gene3D" id="2.60.40.150">
    <property type="entry name" value="C2 domain"/>
    <property type="match status" value="2"/>
</dbReference>
<dbReference type="PANTHER" id="PTHR10024">
    <property type="entry name" value="SYNAPTOTAGMIN"/>
    <property type="match status" value="1"/>
</dbReference>
<dbReference type="Proteomes" id="UP000663881">
    <property type="component" value="Unassembled WGS sequence"/>
</dbReference>
<dbReference type="EMBL" id="CAJOBB010002929">
    <property type="protein sequence ID" value="CAF4009084.1"/>
    <property type="molecule type" value="Genomic_DNA"/>
</dbReference>
<comment type="caution">
    <text evidence="4">The sequence shown here is derived from an EMBL/GenBank/DDBJ whole genome shotgun (WGS) entry which is preliminary data.</text>
</comment>
<evidence type="ECO:0000313" key="4">
    <source>
        <dbReference type="EMBL" id="CAF0744433.1"/>
    </source>
</evidence>
<dbReference type="GO" id="GO:0005509">
    <property type="term" value="F:calcium ion binding"/>
    <property type="evidence" value="ECO:0007669"/>
    <property type="project" value="TreeGrafter"/>
</dbReference>
<evidence type="ECO:0000313" key="3">
    <source>
        <dbReference type="EMBL" id="CAF0715221.1"/>
    </source>
</evidence>
<dbReference type="GO" id="GO:0070382">
    <property type="term" value="C:exocytic vesicle"/>
    <property type="evidence" value="ECO:0007669"/>
    <property type="project" value="TreeGrafter"/>
</dbReference>
<dbReference type="OrthoDB" id="10004580at2759"/>
<dbReference type="PANTHER" id="PTHR10024:SF348">
    <property type="entry name" value="SYNAPTOTAGMIN-17"/>
    <property type="match status" value="1"/>
</dbReference>
<dbReference type="EMBL" id="CAJNOE010000004">
    <property type="protein sequence ID" value="CAF0715221.1"/>
    <property type="molecule type" value="Genomic_DNA"/>
</dbReference>
<name>A0A813NTQ1_9BILA</name>
<dbReference type="GO" id="GO:0005886">
    <property type="term" value="C:plasma membrane"/>
    <property type="evidence" value="ECO:0007669"/>
    <property type="project" value="TreeGrafter"/>
</dbReference>
<accession>A0A813NTQ1</accession>
<evidence type="ECO:0000313" key="5">
    <source>
        <dbReference type="EMBL" id="CAF3773204.1"/>
    </source>
</evidence>
<dbReference type="AlphaFoldDB" id="A0A813NTQ1"/>
<dbReference type="EMBL" id="CAJOAY010000989">
    <property type="protein sequence ID" value="CAF3773204.1"/>
    <property type="molecule type" value="Genomic_DNA"/>
</dbReference>
<dbReference type="GO" id="GO:0005544">
    <property type="term" value="F:calcium-dependent phospholipid binding"/>
    <property type="evidence" value="ECO:0007669"/>
    <property type="project" value="TreeGrafter"/>
</dbReference>
<dbReference type="GO" id="GO:0001786">
    <property type="term" value="F:phosphatidylserine binding"/>
    <property type="evidence" value="ECO:0007669"/>
    <property type="project" value="TreeGrafter"/>
</dbReference>
<evidence type="ECO:0000313" key="7">
    <source>
        <dbReference type="Proteomes" id="UP000663891"/>
    </source>
</evidence>
<protein>
    <recommendedName>
        <fullName evidence="2">C2 domain-containing protein</fullName>
    </recommendedName>
</protein>
<dbReference type="Proteomes" id="UP000663860">
    <property type="component" value="Unassembled WGS sequence"/>
</dbReference>